<dbReference type="EMBL" id="KV746101">
    <property type="protein sequence ID" value="OCK72979.1"/>
    <property type="molecule type" value="Genomic_DNA"/>
</dbReference>
<dbReference type="CDD" id="cd12214">
    <property type="entry name" value="ChiA1_BD"/>
    <property type="match status" value="2"/>
</dbReference>
<dbReference type="OrthoDB" id="5282754at2759"/>
<dbReference type="InterPro" id="IPR008969">
    <property type="entry name" value="CarboxyPept-like_regulatory"/>
</dbReference>
<keyword evidence="1" id="KW-0378">Hydrolase</keyword>
<dbReference type="InterPro" id="IPR036573">
    <property type="entry name" value="CBM_sf_5/12"/>
</dbReference>
<organism evidence="4 5">
    <name type="scientific">Lepidopterella palustris CBS 459.81</name>
    <dbReference type="NCBI Taxonomy" id="1314670"/>
    <lineage>
        <taxon>Eukaryota</taxon>
        <taxon>Fungi</taxon>
        <taxon>Dikarya</taxon>
        <taxon>Ascomycota</taxon>
        <taxon>Pezizomycotina</taxon>
        <taxon>Dothideomycetes</taxon>
        <taxon>Pleosporomycetidae</taxon>
        <taxon>Mytilinidiales</taxon>
        <taxon>Argynnaceae</taxon>
        <taxon>Lepidopterella</taxon>
    </lineage>
</organism>
<feature type="domain" description="Chitin-binding type-3" evidence="3">
    <location>
        <begin position="74"/>
        <end position="120"/>
    </location>
</feature>
<protein>
    <recommendedName>
        <fullName evidence="3">Chitin-binding type-3 domain-containing protein</fullName>
    </recommendedName>
</protein>
<dbReference type="SMART" id="SM00495">
    <property type="entry name" value="ChtBD3"/>
    <property type="match status" value="2"/>
</dbReference>
<keyword evidence="5" id="KW-1185">Reference proteome</keyword>
<dbReference type="GO" id="GO:0005975">
    <property type="term" value="P:carbohydrate metabolic process"/>
    <property type="evidence" value="ECO:0007669"/>
    <property type="project" value="InterPro"/>
</dbReference>
<dbReference type="Gene3D" id="2.10.10.20">
    <property type="entry name" value="Carbohydrate-binding module superfamily 5/12"/>
    <property type="match status" value="2"/>
</dbReference>
<dbReference type="SUPFAM" id="SSF49464">
    <property type="entry name" value="Carboxypeptidase regulatory domain-like"/>
    <property type="match status" value="1"/>
</dbReference>
<dbReference type="AlphaFoldDB" id="A0A8E2J8R4"/>
<feature type="domain" description="Chitin-binding type-3" evidence="3">
    <location>
        <begin position="23"/>
        <end position="69"/>
    </location>
</feature>
<dbReference type="GO" id="GO:0005576">
    <property type="term" value="C:extracellular region"/>
    <property type="evidence" value="ECO:0007669"/>
    <property type="project" value="InterPro"/>
</dbReference>
<dbReference type="Pfam" id="PF02839">
    <property type="entry name" value="CBM_5_12"/>
    <property type="match status" value="2"/>
</dbReference>
<evidence type="ECO:0000256" key="2">
    <source>
        <dbReference type="SAM" id="MobiDB-lite"/>
    </source>
</evidence>
<evidence type="ECO:0000313" key="4">
    <source>
        <dbReference type="EMBL" id="OCK72979.1"/>
    </source>
</evidence>
<accession>A0A8E2J8R4</accession>
<dbReference type="Proteomes" id="UP000250266">
    <property type="component" value="Unassembled WGS sequence"/>
</dbReference>
<evidence type="ECO:0000256" key="1">
    <source>
        <dbReference type="ARBA" id="ARBA00022801"/>
    </source>
</evidence>
<evidence type="ECO:0000313" key="5">
    <source>
        <dbReference type="Proteomes" id="UP000250266"/>
    </source>
</evidence>
<evidence type="ECO:0000259" key="3">
    <source>
        <dbReference type="SMART" id="SM00495"/>
    </source>
</evidence>
<proteinExistence type="predicted"/>
<name>A0A8E2J8R4_9PEZI</name>
<dbReference type="GO" id="GO:0030246">
    <property type="term" value="F:carbohydrate binding"/>
    <property type="evidence" value="ECO:0007669"/>
    <property type="project" value="InterPro"/>
</dbReference>
<reference evidence="4 5" key="1">
    <citation type="journal article" date="2016" name="Nat. Commun.">
        <title>Ectomycorrhizal ecology is imprinted in the genome of the dominant symbiotic fungus Cenococcum geophilum.</title>
        <authorList>
            <consortium name="DOE Joint Genome Institute"/>
            <person name="Peter M."/>
            <person name="Kohler A."/>
            <person name="Ohm R.A."/>
            <person name="Kuo A."/>
            <person name="Krutzmann J."/>
            <person name="Morin E."/>
            <person name="Arend M."/>
            <person name="Barry K.W."/>
            <person name="Binder M."/>
            <person name="Choi C."/>
            <person name="Clum A."/>
            <person name="Copeland A."/>
            <person name="Grisel N."/>
            <person name="Haridas S."/>
            <person name="Kipfer T."/>
            <person name="LaButti K."/>
            <person name="Lindquist E."/>
            <person name="Lipzen A."/>
            <person name="Maire R."/>
            <person name="Meier B."/>
            <person name="Mihaltcheva S."/>
            <person name="Molinier V."/>
            <person name="Murat C."/>
            <person name="Poggeler S."/>
            <person name="Quandt C.A."/>
            <person name="Sperisen C."/>
            <person name="Tritt A."/>
            <person name="Tisserant E."/>
            <person name="Crous P.W."/>
            <person name="Henrissat B."/>
            <person name="Nehls U."/>
            <person name="Egli S."/>
            <person name="Spatafora J.W."/>
            <person name="Grigoriev I.V."/>
            <person name="Martin F.M."/>
        </authorList>
    </citation>
    <scope>NUCLEOTIDE SEQUENCE [LARGE SCALE GENOMIC DNA]</scope>
    <source>
        <strain evidence="4 5">CBS 459.81</strain>
    </source>
</reference>
<dbReference type="GO" id="GO:0004553">
    <property type="term" value="F:hydrolase activity, hydrolyzing O-glycosyl compounds"/>
    <property type="evidence" value="ECO:0007669"/>
    <property type="project" value="InterPro"/>
</dbReference>
<sequence length="1133" mass="126680">MATERVTKALSIKPKCTPSDTVAPEWLPNTNYTVPTLVRYQGQLYKLLQNHTSSIPWRPTETPALWVIPTPCGITEWQPQTEYGIGSRVTYKLSNYVCIQAHSSQNAWNPPATPALWNQFYLIQAIDVSKNPAKLGETITITVQLNPDIKGIGVMINGSPGTTQKLQFTDYVGNHRVHVLAVNADRLEETRFVDIKVERADFFVPQIQVSCPDIREVTFSVPDPTTYVPIDATYNWDLGPVGAWVARESSITVSLQEALRPDRPYTTFDVSLRITWHNNGLAEAARTFTFWNRYVLEKMRGLIKPIVTYDHHIRPGSDSVPASCDIHNIEDENIYLSKKSTQYLWENPETRPVFNAESEDIDVEIGPDSKVSVDCTLPNKLPRAAAGFIVHLSGSSASGKQVRVSCYFETGSQAEARVVSNPIVIEALKEMRTKSNNPAKESFTRNELEAHLASQPGGISKTVRSALGEPTNVLPRHRQLTRGAAGDGSLEREPCFPDQSPPEDDLACVLQEEYKDVWLPPRIVNAFKGDIIITHGDGSPFCNLFRHVNDVDLSDPETLFMEGLYHYQPYSHCGIMTQNHYEVRHCYMSQDRLLNYLRGEFLGVKGTDGVEPDKLRYGWPGAITQTVDEAFKSTYREDPESGLTFWFAPFSFHAGIVDGQVVEPLVMKVDPFAEVQNPAYRDKVMKIADHSKDINAHYRPFANSDGFISDTSRNNPQIAPDRPGWWASGSIPASSATYLRACVKSEQPPVLLEGKTGTTTEEDIEEKDKKLGAAIVPSGTADGLYKYAPPERRCMATWLYNVMYNKANEKVEIPGPSGLVGDAADDWGNQFANAFIFGNEDDKDEDNWRYPGTTSTVTPSDLLFWDAPSSINALGEQFGLYGYSEKLIYREGEYQYRQISRWVREPKKSDVAGYVYWQGIAVEGATVIIGGQSVPTDASGHFTITKVPVGHSQIVAGKEVPYQYDTGSVLVWAEGKAAVDIVENVVAAVDITLEYPPNMYREITITGNMYGVDTESGDDEYPEPNPQVFSFNKLHLGPDKLHLEDVWDCGWGGECYTKFRWWLDYVGGDVTFHVIAELWESTDENPNGDPCDTDDRTLIIKKDETLKPRYLLINPDGKDKASYGVTITNTLRP</sequence>
<gene>
    <name evidence="4" type="ORF">K432DRAFT_387616</name>
</gene>
<feature type="region of interest" description="Disordered" evidence="2">
    <location>
        <begin position="483"/>
        <end position="502"/>
    </location>
</feature>
<dbReference type="SUPFAM" id="SSF51055">
    <property type="entry name" value="Carbohydrate binding domain"/>
    <property type="match status" value="2"/>
</dbReference>
<dbReference type="InterPro" id="IPR003610">
    <property type="entry name" value="CBM5/12"/>
</dbReference>